<proteinExistence type="predicted"/>
<keyword evidence="2" id="KW-1185">Reference proteome</keyword>
<protein>
    <submittedName>
        <fullName evidence="1">Uncharacterized protein</fullName>
    </submittedName>
</protein>
<sequence length="96" mass="11062">MARPRVSPDLKMAALRMLQAGYRTEDITNFTAISRSTIYRAWRAFRSTGSVSRPPSINRGRPRLAMHQDVQLLLQFARHNPTIFLDEYCAILQGKR</sequence>
<dbReference type="AlphaFoldDB" id="A0A5C3NX05"/>
<evidence type="ECO:0000313" key="1">
    <source>
        <dbReference type="EMBL" id="TFK81612.1"/>
    </source>
</evidence>
<organism evidence="1 2">
    <name type="scientific">Polyporus arcularius HHB13444</name>
    <dbReference type="NCBI Taxonomy" id="1314778"/>
    <lineage>
        <taxon>Eukaryota</taxon>
        <taxon>Fungi</taxon>
        <taxon>Dikarya</taxon>
        <taxon>Basidiomycota</taxon>
        <taxon>Agaricomycotina</taxon>
        <taxon>Agaricomycetes</taxon>
        <taxon>Polyporales</taxon>
        <taxon>Polyporaceae</taxon>
        <taxon>Polyporus</taxon>
    </lineage>
</organism>
<dbReference type="Proteomes" id="UP000308197">
    <property type="component" value="Unassembled WGS sequence"/>
</dbReference>
<gene>
    <name evidence="1" type="ORF">K466DRAFT_451537</name>
</gene>
<accession>A0A5C3NX05</accession>
<dbReference type="EMBL" id="ML211581">
    <property type="protein sequence ID" value="TFK81612.1"/>
    <property type="molecule type" value="Genomic_DNA"/>
</dbReference>
<dbReference type="SUPFAM" id="SSF46689">
    <property type="entry name" value="Homeodomain-like"/>
    <property type="match status" value="1"/>
</dbReference>
<reference evidence="1 2" key="1">
    <citation type="journal article" date="2019" name="Nat. Ecol. Evol.">
        <title>Megaphylogeny resolves global patterns of mushroom evolution.</title>
        <authorList>
            <person name="Varga T."/>
            <person name="Krizsan K."/>
            <person name="Foldi C."/>
            <person name="Dima B."/>
            <person name="Sanchez-Garcia M."/>
            <person name="Sanchez-Ramirez S."/>
            <person name="Szollosi G.J."/>
            <person name="Szarkandi J.G."/>
            <person name="Papp V."/>
            <person name="Albert L."/>
            <person name="Andreopoulos W."/>
            <person name="Angelini C."/>
            <person name="Antonin V."/>
            <person name="Barry K.W."/>
            <person name="Bougher N.L."/>
            <person name="Buchanan P."/>
            <person name="Buyck B."/>
            <person name="Bense V."/>
            <person name="Catcheside P."/>
            <person name="Chovatia M."/>
            <person name="Cooper J."/>
            <person name="Damon W."/>
            <person name="Desjardin D."/>
            <person name="Finy P."/>
            <person name="Geml J."/>
            <person name="Haridas S."/>
            <person name="Hughes K."/>
            <person name="Justo A."/>
            <person name="Karasinski D."/>
            <person name="Kautmanova I."/>
            <person name="Kiss B."/>
            <person name="Kocsube S."/>
            <person name="Kotiranta H."/>
            <person name="LaButti K.M."/>
            <person name="Lechner B.E."/>
            <person name="Liimatainen K."/>
            <person name="Lipzen A."/>
            <person name="Lukacs Z."/>
            <person name="Mihaltcheva S."/>
            <person name="Morgado L.N."/>
            <person name="Niskanen T."/>
            <person name="Noordeloos M.E."/>
            <person name="Ohm R.A."/>
            <person name="Ortiz-Santana B."/>
            <person name="Ovrebo C."/>
            <person name="Racz N."/>
            <person name="Riley R."/>
            <person name="Savchenko A."/>
            <person name="Shiryaev A."/>
            <person name="Soop K."/>
            <person name="Spirin V."/>
            <person name="Szebenyi C."/>
            <person name="Tomsovsky M."/>
            <person name="Tulloss R.E."/>
            <person name="Uehling J."/>
            <person name="Grigoriev I.V."/>
            <person name="Vagvolgyi C."/>
            <person name="Papp T."/>
            <person name="Martin F.M."/>
            <person name="Miettinen O."/>
            <person name="Hibbett D.S."/>
            <person name="Nagy L.G."/>
        </authorList>
    </citation>
    <scope>NUCLEOTIDE SEQUENCE [LARGE SCALE GENOMIC DNA]</scope>
    <source>
        <strain evidence="1 2">HHB13444</strain>
    </source>
</reference>
<evidence type="ECO:0000313" key="2">
    <source>
        <dbReference type="Proteomes" id="UP000308197"/>
    </source>
</evidence>
<name>A0A5C3NX05_9APHY</name>
<dbReference type="InterPro" id="IPR009057">
    <property type="entry name" value="Homeodomain-like_sf"/>
</dbReference>
<feature type="non-terminal residue" evidence="1">
    <location>
        <position position="96"/>
    </location>
</feature>
<dbReference type="InParanoid" id="A0A5C3NX05"/>